<evidence type="ECO:0000313" key="3">
    <source>
        <dbReference type="Proteomes" id="UP000241010"/>
    </source>
</evidence>
<proteinExistence type="predicted"/>
<dbReference type="InterPro" id="IPR036388">
    <property type="entry name" value="WH-like_DNA-bd_sf"/>
</dbReference>
<gene>
    <name evidence="2" type="ORF">C5F48_11235</name>
</gene>
<dbReference type="Gene3D" id="1.10.10.10">
    <property type="entry name" value="Winged helix-like DNA-binding domain superfamily/Winged helix DNA-binding domain"/>
    <property type="match status" value="1"/>
</dbReference>
<dbReference type="InterPro" id="IPR036390">
    <property type="entry name" value="WH_DNA-bd_sf"/>
</dbReference>
<feature type="domain" description="HTH lysR-type" evidence="1">
    <location>
        <begin position="28"/>
        <end position="86"/>
    </location>
</feature>
<accession>A0A2T4JUR1</accession>
<dbReference type="PANTHER" id="PTHR30432:SF1">
    <property type="entry name" value="DNA-BINDING TRANSCRIPTIONAL DUAL REGULATOR MODE"/>
    <property type="match status" value="1"/>
</dbReference>
<evidence type="ECO:0000313" key="2">
    <source>
        <dbReference type="EMBL" id="PTE21651.1"/>
    </source>
</evidence>
<protein>
    <submittedName>
        <fullName evidence="2">Molybdenum-binding transcriptional regulator</fullName>
    </submittedName>
</protein>
<dbReference type="GO" id="GO:0003700">
    <property type="term" value="F:DNA-binding transcription factor activity"/>
    <property type="evidence" value="ECO:0007669"/>
    <property type="project" value="InterPro"/>
</dbReference>
<dbReference type="InterPro" id="IPR051815">
    <property type="entry name" value="Molybdate_resp_trans_reg"/>
</dbReference>
<keyword evidence="3" id="KW-1185">Reference proteome</keyword>
<dbReference type="RefSeq" id="WP_107664007.1">
    <property type="nucleotide sequence ID" value="NZ_PZKG01000043.1"/>
</dbReference>
<dbReference type="AlphaFoldDB" id="A0A2T4JUR1"/>
<evidence type="ECO:0000259" key="1">
    <source>
        <dbReference type="Pfam" id="PF00126"/>
    </source>
</evidence>
<sequence length="132" mass="13882">MTPLFPPRLRLRLHFGDDLTLGPGKAALLEHIRDAGSISEAGRRMGMSYKRAWSLVEEMNRAFRAPLVESARGGAKGGGAVLTETGARVLAEFRALEALVLCEGAEGIATIAALLSPEAEPAEAAPEASRSG</sequence>
<dbReference type="PANTHER" id="PTHR30432">
    <property type="entry name" value="TRANSCRIPTIONAL REGULATOR MODE"/>
    <property type="match status" value="1"/>
</dbReference>
<dbReference type="EMBL" id="PZKG01000043">
    <property type="protein sequence ID" value="PTE21651.1"/>
    <property type="molecule type" value="Genomic_DNA"/>
</dbReference>
<comment type="caution">
    <text evidence="2">The sequence shown here is derived from an EMBL/GenBank/DDBJ whole genome shotgun (WGS) entry which is preliminary data.</text>
</comment>
<dbReference type="InterPro" id="IPR000847">
    <property type="entry name" value="LysR_HTH_N"/>
</dbReference>
<organism evidence="2 3">
    <name type="scientific">Cereibacter changlensis JA139</name>
    <dbReference type="NCBI Taxonomy" id="1188249"/>
    <lineage>
        <taxon>Bacteria</taxon>
        <taxon>Pseudomonadati</taxon>
        <taxon>Pseudomonadota</taxon>
        <taxon>Alphaproteobacteria</taxon>
        <taxon>Rhodobacterales</taxon>
        <taxon>Paracoccaceae</taxon>
        <taxon>Cereibacter</taxon>
    </lineage>
</organism>
<name>A0A2T4JUR1_9RHOB</name>
<reference evidence="2 3" key="1">
    <citation type="submission" date="2018-03" db="EMBL/GenBank/DDBJ databases">
        <title>Cereibacter changlensis.</title>
        <authorList>
            <person name="Meyer T.E."/>
            <person name="Miller S."/>
            <person name="Lodha T."/>
            <person name="Gandham S."/>
            <person name="Chintalapati S."/>
            <person name="Chintalapati V.R."/>
        </authorList>
    </citation>
    <scope>NUCLEOTIDE SEQUENCE [LARGE SCALE GENOMIC DNA]</scope>
    <source>
        <strain evidence="2 3">JA139</strain>
    </source>
</reference>
<dbReference type="Pfam" id="PF00126">
    <property type="entry name" value="HTH_1"/>
    <property type="match status" value="1"/>
</dbReference>
<dbReference type="SUPFAM" id="SSF46785">
    <property type="entry name" value="Winged helix' DNA-binding domain"/>
    <property type="match status" value="1"/>
</dbReference>
<dbReference type="Proteomes" id="UP000241010">
    <property type="component" value="Unassembled WGS sequence"/>
</dbReference>
<dbReference type="OrthoDB" id="9800709at2"/>